<sequence>MSGNIAVNGARHGSGPRRPPRGRSIHTPAIRTVLMVWTAVGLGPFFLQLRGFAKFVVPHKLSENLVTPADAVRETADLLQICPSTAMVIAGARWNACPTHYYRVNDEILCHIVVPQYNAHGSFILKNHTTAPHDTTPSSCADQSYPFAGYFYHGSIGYYSVFAEASGTFCTMDNTAYIRVGGVGTYDINGANLANDTGDPGYRMSYWYIVSGITFILVRGFTLRRSFVSCTRFAKRCDLTKEAVRIQEAVVYAQESMRLSAHGAKNFHRLLLLFLLVDQGVMSDFFLLSTQEGLFGRIQSISLGYNLAGMMSMLFEMVETMNWMSERLRCIMKKLLFNYETVLVGELITAGVLQHYLTSLSRSHLKDTEPAARVISYYLMGLAGHIVFALGCLGIIIATRAIGAIVFVQSQFGNLRVLTQTCSVDAALGPRSKLILLSGYILENGELYYKHSVLKALGVLKTVEPDGYQYFVHTKLHWITMPQSNLVILGTVTNRRVEPCPERLCSGVLSLFDETLGGPAPDVDNIANAITSGTTRTSRRGILKCFSERVCCSSDVNPAPPTTRIKVGGLSNEEIPRQVVPAWQAMSLNSSRYIQVPRSELNTDASTIELKSAKL</sequence>
<dbReference type="AlphaFoldDB" id="A0AAD9GY42"/>
<comment type="caution">
    <text evidence="3">The sequence shown here is derived from an EMBL/GenBank/DDBJ whole genome shotgun (WGS) entry which is preliminary data.</text>
</comment>
<accession>A0AAD9GY42</accession>
<keyword evidence="2" id="KW-1133">Transmembrane helix</keyword>
<evidence type="ECO:0000313" key="4">
    <source>
        <dbReference type="Proteomes" id="UP001259832"/>
    </source>
</evidence>
<keyword evidence="2" id="KW-0472">Membrane</keyword>
<evidence type="ECO:0000256" key="1">
    <source>
        <dbReference type="SAM" id="MobiDB-lite"/>
    </source>
</evidence>
<feature type="transmembrane region" description="Helical" evidence="2">
    <location>
        <begin position="267"/>
        <end position="288"/>
    </location>
</feature>
<name>A0AAD9GY42_9STRA</name>
<feature type="transmembrane region" description="Helical" evidence="2">
    <location>
        <begin position="205"/>
        <end position="222"/>
    </location>
</feature>
<protein>
    <submittedName>
        <fullName evidence="3">Uncharacterized protein</fullName>
    </submittedName>
</protein>
<gene>
    <name evidence="3" type="ORF">P3T76_001229</name>
</gene>
<feature type="compositionally biased region" description="Basic residues" evidence="1">
    <location>
        <begin position="14"/>
        <end position="24"/>
    </location>
</feature>
<keyword evidence="2" id="KW-0812">Transmembrane</keyword>
<feature type="transmembrane region" description="Helical" evidence="2">
    <location>
        <begin position="294"/>
        <end position="315"/>
    </location>
</feature>
<reference evidence="3" key="1">
    <citation type="submission" date="2023-08" db="EMBL/GenBank/DDBJ databases">
        <title>Reference Genome Resource for the Citrus Pathogen Phytophthora citrophthora.</title>
        <authorList>
            <person name="Moller H."/>
            <person name="Coetzee B."/>
            <person name="Rose L.J."/>
            <person name="Van Niekerk J.M."/>
        </authorList>
    </citation>
    <scope>NUCLEOTIDE SEQUENCE</scope>
    <source>
        <strain evidence="3">STE-U-9442</strain>
    </source>
</reference>
<evidence type="ECO:0000256" key="2">
    <source>
        <dbReference type="SAM" id="Phobius"/>
    </source>
</evidence>
<feature type="transmembrane region" description="Helical" evidence="2">
    <location>
        <begin position="336"/>
        <end position="357"/>
    </location>
</feature>
<feature type="transmembrane region" description="Helical" evidence="2">
    <location>
        <begin position="28"/>
        <end position="47"/>
    </location>
</feature>
<dbReference type="Proteomes" id="UP001259832">
    <property type="component" value="Unassembled WGS sequence"/>
</dbReference>
<feature type="region of interest" description="Disordered" evidence="1">
    <location>
        <begin position="1"/>
        <end position="24"/>
    </location>
</feature>
<evidence type="ECO:0000313" key="3">
    <source>
        <dbReference type="EMBL" id="KAK1947219.1"/>
    </source>
</evidence>
<feature type="transmembrane region" description="Helical" evidence="2">
    <location>
        <begin position="377"/>
        <end position="408"/>
    </location>
</feature>
<organism evidence="3 4">
    <name type="scientific">Phytophthora citrophthora</name>
    <dbReference type="NCBI Taxonomy" id="4793"/>
    <lineage>
        <taxon>Eukaryota</taxon>
        <taxon>Sar</taxon>
        <taxon>Stramenopiles</taxon>
        <taxon>Oomycota</taxon>
        <taxon>Peronosporomycetes</taxon>
        <taxon>Peronosporales</taxon>
        <taxon>Peronosporaceae</taxon>
        <taxon>Phytophthora</taxon>
    </lineage>
</organism>
<keyword evidence="4" id="KW-1185">Reference proteome</keyword>
<dbReference type="EMBL" id="JASMQC010000002">
    <property type="protein sequence ID" value="KAK1947219.1"/>
    <property type="molecule type" value="Genomic_DNA"/>
</dbReference>
<proteinExistence type="predicted"/>